<evidence type="ECO:0000313" key="10">
    <source>
        <dbReference type="Proteomes" id="UP000527355"/>
    </source>
</evidence>
<dbReference type="GO" id="GO:0042981">
    <property type="term" value="P:regulation of apoptotic process"/>
    <property type="evidence" value="ECO:0007669"/>
    <property type="project" value="UniProtKB-ARBA"/>
</dbReference>
<feature type="domain" description="BZIP" evidence="8">
    <location>
        <begin position="211"/>
        <end position="274"/>
    </location>
</feature>
<dbReference type="CDD" id="cd14692">
    <property type="entry name" value="bZIP_ATF4"/>
    <property type="match status" value="1"/>
</dbReference>
<keyword evidence="4" id="KW-0238">DNA-binding</keyword>
<name>A0A7J7QXF7_MYOMY</name>
<keyword evidence="3" id="KW-0805">Transcription regulation</keyword>
<accession>A0A7J7QXF7</accession>
<evidence type="ECO:0000256" key="6">
    <source>
        <dbReference type="ARBA" id="ARBA00023242"/>
    </source>
</evidence>
<evidence type="ECO:0000256" key="2">
    <source>
        <dbReference type="ARBA" id="ARBA00007163"/>
    </source>
</evidence>
<keyword evidence="6" id="KW-0539">Nucleus</keyword>
<sequence length="285" mass="30762">MSLLATLGLELDRALLPASGLGWLVDYGKLPLAPAPLGPYEVLGGALEGGLPGGGEPLTGDGFSDWMTERVDFTALLPLEPPLPSGALPPPSPSPPDLEAMASLLKKELEQMEDYFLDGPLLPPPSPPPQPLPLTPPPPPPPVPSLPLPLPTFDLPQPPALDTLDLLVMYCRNEAGQGDAGLATLPPAQQPPPPPPPSRPAPYPNPATTRGDRKQKKRDQNKSAALRYRQRKRAEGEALEGECQGLEARNRELRERAESVEREIQYVKDLLIEVYKARSQRTHSC</sequence>
<dbReference type="SMART" id="SM00338">
    <property type="entry name" value="BRLZ"/>
    <property type="match status" value="1"/>
</dbReference>
<feature type="compositionally biased region" description="Pro residues" evidence="7">
    <location>
        <begin position="121"/>
        <end position="150"/>
    </location>
</feature>
<dbReference type="Gene3D" id="1.20.5.170">
    <property type="match status" value="1"/>
</dbReference>
<dbReference type="VEuPathDB" id="HostDB:GeneID_118655364"/>
<proteinExistence type="inferred from homology"/>
<protein>
    <submittedName>
        <fullName evidence="9">Activating transcription factor 5</fullName>
    </submittedName>
</protein>
<feature type="region of interest" description="Disordered" evidence="7">
    <location>
        <begin position="80"/>
        <end position="99"/>
    </location>
</feature>
<feature type="compositionally biased region" description="Pro residues" evidence="7">
    <location>
        <begin position="80"/>
        <end position="96"/>
    </location>
</feature>
<evidence type="ECO:0000256" key="4">
    <source>
        <dbReference type="ARBA" id="ARBA00023125"/>
    </source>
</evidence>
<dbReference type="InterPro" id="IPR046347">
    <property type="entry name" value="bZIP_sf"/>
</dbReference>
<evidence type="ECO:0000256" key="3">
    <source>
        <dbReference type="ARBA" id="ARBA00023015"/>
    </source>
</evidence>
<feature type="region of interest" description="Disordered" evidence="7">
    <location>
        <begin position="117"/>
        <end position="156"/>
    </location>
</feature>
<feature type="region of interest" description="Disordered" evidence="7">
    <location>
        <begin position="178"/>
        <end position="240"/>
    </location>
</feature>
<dbReference type="FunFam" id="1.20.5.170:FF:000021">
    <property type="entry name" value="Cyclic AMP-dependent transcription factor ATF-4"/>
    <property type="match status" value="1"/>
</dbReference>
<dbReference type="SUPFAM" id="SSF57959">
    <property type="entry name" value="Leucine zipper domain"/>
    <property type="match status" value="1"/>
</dbReference>
<dbReference type="PRINTS" id="PR01217">
    <property type="entry name" value="PRICHEXTENSN"/>
</dbReference>
<evidence type="ECO:0000313" key="9">
    <source>
        <dbReference type="EMBL" id="KAF6268570.1"/>
    </source>
</evidence>
<comment type="subcellular location">
    <subcellularLocation>
        <location evidence="1">Nucleus</location>
    </subcellularLocation>
</comment>
<keyword evidence="5" id="KW-0804">Transcription</keyword>
<organism evidence="9 10">
    <name type="scientific">Myotis myotis</name>
    <name type="common">Greater mouse-eared bat</name>
    <name type="synonym">Vespertilio myotis</name>
    <dbReference type="NCBI Taxonomy" id="51298"/>
    <lineage>
        <taxon>Eukaryota</taxon>
        <taxon>Metazoa</taxon>
        <taxon>Chordata</taxon>
        <taxon>Craniata</taxon>
        <taxon>Vertebrata</taxon>
        <taxon>Euteleostomi</taxon>
        <taxon>Mammalia</taxon>
        <taxon>Eutheria</taxon>
        <taxon>Laurasiatheria</taxon>
        <taxon>Chiroptera</taxon>
        <taxon>Yangochiroptera</taxon>
        <taxon>Vespertilionidae</taxon>
        <taxon>Myotis</taxon>
    </lineage>
</organism>
<dbReference type="GO" id="GO:0005634">
    <property type="term" value="C:nucleus"/>
    <property type="evidence" value="ECO:0007669"/>
    <property type="project" value="UniProtKB-SubCell"/>
</dbReference>
<reference evidence="9 10" key="1">
    <citation type="journal article" date="2020" name="Nature">
        <title>Six reference-quality genomes reveal evolution of bat adaptations.</title>
        <authorList>
            <person name="Jebb D."/>
            <person name="Huang Z."/>
            <person name="Pippel M."/>
            <person name="Hughes G.M."/>
            <person name="Lavrichenko K."/>
            <person name="Devanna P."/>
            <person name="Winkler S."/>
            <person name="Jermiin L.S."/>
            <person name="Skirmuntt E.C."/>
            <person name="Katzourakis A."/>
            <person name="Burkitt-Gray L."/>
            <person name="Ray D.A."/>
            <person name="Sullivan K.A.M."/>
            <person name="Roscito J.G."/>
            <person name="Kirilenko B.M."/>
            <person name="Davalos L.M."/>
            <person name="Corthals A.P."/>
            <person name="Power M.L."/>
            <person name="Jones G."/>
            <person name="Ransome R.D."/>
            <person name="Dechmann D.K.N."/>
            <person name="Locatelli A.G."/>
            <person name="Puechmaille S.J."/>
            <person name="Fedrigo O."/>
            <person name="Jarvis E.D."/>
            <person name="Hiller M."/>
            <person name="Vernes S.C."/>
            <person name="Myers E.W."/>
            <person name="Teeling E.C."/>
        </authorList>
    </citation>
    <scope>NUCLEOTIDE SEQUENCE [LARGE SCALE GENOMIC DNA]</scope>
    <source>
        <strain evidence="9">MMyoMyo1</strain>
        <tissue evidence="9">Flight muscle</tissue>
    </source>
</reference>
<evidence type="ECO:0000256" key="7">
    <source>
        <dbReference type="SAM" id="MobiDB-lite"/>
    </source>
</evidence>
<dbReference type="InterPro" id="IPR004827">
    <property type="entry name" value="bZIP"/>
</dbReference>
<comment type="similarity">
    <text evidence="2">Belongs to the bZIP family.</text>
</comment>
<dbReference type="PANTHER" id="PTHR13044">
    <property type="entry name" value="ACTIVATING TRANSCRIPTION FACTOR ATF 4/5"/>
    <property type="match status" value="1"/>
</dbReference>
<dbReference type="Proteomes" id="UP000527355">
    <property type="component" value="Unassembled WGS sequence"/>
</dbReference>
<keyword evidence="10" id="KW-1185">Reference proteome</keyword>
<dbReference type="Pfam" id="PF00170">
    <property type="entry name" value="bZIP_1"/>
    <property type="match status" value="1"/>
</dbReference>
<dbReference type="GO" id="GO:0001228">
    <property type="term" value="F:DNA-binding transcription activator activity, RNA polymerase II-specific"/>
    <property type="evidence" value="ECO:0007669"/>
    <property type="project" value="TreeGrafter"/>
</dbReference>
<gene>
    <name evidence="9" type="ORF">mMyoMyo1_001134</name>
</gene>
<evidence type="ECO:0000259" key="8">
    <source>
        <dbReference type="PROSITE" id="PS50217"/>
    </source>
</evidence>
<comment type="caution">
    <text evidence="9">The sequence shown here is derived from an EMBL/GenBank/DDBJ whole genome shotgun (WGS) entry which is preliminary data.</text>
</comment>
<evidence type="ECO:0000256" key="1">
    <source>
        <dbReference type="ARBA" id="ARBA00004123"/>
    </source>
</evidence>
<dbReference type="PANTHER" id="PTHR13044:SF3">
    <property type="entry name" value="CYCLIC AMP-DEPENDENT TRANSCRIPTION FACTOR ATF-5"/>
    <property type="match status" value="1"/>
</dbReference>
<dbReference type="PROSITE" id="PS50217">
    <property type="entry name" value="BZIP"/>
    <property type="match status" value="1"/>
</dbReference>
<dbReference type="AlphaFoldDB" id="A0A7J7QXF7"/>
<dbReference type="EMBL" id="JABWUV010000045">
    <property type="protein sequence ID" value="KAF6268570.1"/>
    <property type="molecule type" value="Genomic_DNA"/>
</dbReference>
<dbReference type="OrthoDB" id="5847285at2759"/>
<dbReference type="GO" id="GO:0000977">
    <property type="term" value="F:RNA polymerase II transcription regulatory region sequence-specific DNA binding"/>
    <property type="evidence" value="ECO:0007669"/>
    <property type="project" value="TreeGrafter"/>
</dbReference>
<feature type="compositionally biased region" description="Pro residues" evidence="7">
    <location>
        <begin position="188"/>
        <end position="205"/>
    </location>
</feature>
<evidence type="ECO:0000256" key="5">
    <source>
        <dbReference type="ARBA" id="ARBA00023163"/>
    </source>
</evidence>